<evidence type="ECO:0000256" key="6">
    <source>
        <dbReference type="SAM" id="Phobius"/>
    </source>
</evidence>
<dbReference type="AlphaFoldDB" id="A0A6P9C5V8"/>
<evidence type="ECO:0000256" key="5">
    <source>
        <dbReference type="ARBA" id="ARBA00023136"/>
    </source>
</evidence>
<keyword evidence="4 6" id="KW-1133">Transmembrane helix</keyword>
<reference evidence="8" key="1">
    <citation type="submission" date="2025-08" db="UniProtKB">
        <authorList>
            <consortium name="RefSeq"/>
        </authorList>
    </citation>
    <scope>IDENTIFICATION</scope>
    <source>
        <tissue evidence="8">Blood</tissue>
    </source>
</reference>
<dbReference type="KEGG" id="pgut:117669349"/>
<accession>A0A6P9C5V8</accession>
<evidence type="ECO:0000256" key="1">
    <source>
        <dbReference type="ARBA" id="ARBA00004370"/>
    </source>
</evidence>
<dbReference type="Pfam" id="PF04505">
    <property type="entry name" value="CD225"/>
    <property type="match status" value="1"/>
</dbReference>
<comment type="subcellular location">
    <subcellularLocation>
        <location evidence="1">Membrane</location>
    </subcellularLocation>
</comment>
<dbReference type="RefSeq" id="XP_034279603.1">
    <property type="nucleotide sequence ID" value="XM_034423712.2"/>
</dbReference>
<sequence length="146" mass="16121">MNNETSYEKIADNMPNPQNLPPPYSVAVQPPVQPTAPIVFQPPMPSHLYNATAVQDPKEEPILQPVQVTKAPDYLAYSIFTMLCCCLPLGVAALVCSILTREANHERNITSAQRNSRMARILAHSALGVGIVIIILYVVFVFTYLK</sequence>
<protein>
    <submittedName>
        <fullName evidence="8">Trafficking regulator of GLUT4 1-like</fullName>
    </submittedName>
</protein>
<feature type="transmembrane region" description="Helical" evidence="6">
    <location>
        <begin position="121"/>
        <end position="145"/>
    </location>
</feature>
<evidence type="ECO:0000313" key="7">
    <source>
        <dbReference type="Proteomes" id="UP001652622"/>
    </source>
</evidence>
<organism evidence="7 8">
    <name type="scientific">Pantherophis guttatus</name>
    <name type="common">Corn snake</name>
    <name type="synonym">Elaphe guttata</name>
    <dbReference type="NCBI Taxonomy" id="94885"/>
    <lineage>
        <taxon>Eukaryota</taxon>
        <taxon>Metazoa</taxon>
        <taxon>Chordata</taxon>
        <taxon>Craniata</taxon>
        <taxon>Vertebrata</taxon>
        <taxon>Euteleostomi</taxon>
        <taxon>Lepidosauria</taxon>
        <taxon>Squamata</taxon>
        <taxon>Bifurcata</taxon>
        <taxon>Unidentata</taxon>
        <taxon>Episquamata</taxon>
        <taxon>Toxicofera</taxon>
        <taxon>Serpentes</taxon>
        <taxon>Colubroidea</taxon>
        <taxon>Colubridae</taxon>
        <taxon>Colubrinae</taxon>
        <taxon>Pantherophis</taxon>
    </lineage>
</organism>
<dbReference type="GO" id="GO:0016020">
    <property type="term" value="C:membrane"/>
    <property type="evidence" value="ECO:0007669"/>
    <property type="project" value="UniProtKB-SubCell"/>
</dbReference>
<name>A0A6P9C5V8_PANGU</name>
<comment type="similarity">
    <text evidence="2">Belongs to the CD225/Dispanin family.</text>
</comment>
<proteinExistence type="inferred from homology"/>
<evidence type="ECO:0000313" key="8">
    <source>
        <dbReference type="RefSeq" id="XP_034279603.1"/>
    </source>
</evidence>
<dbReference type="InParanoid" id="A0A6P9C5V8"/>
<dbReference type="OMA" id="NHERNIT"/>
<dbReference type="GeneID" id="117669349"/>
<dbReference type="Proteomes" id="UP001652622">
    <property type="component" value="Unplaced"/>
</dbReference>
<dbReference type="InterPro" id="IPR007593">
    <property type="entry name" value="CD225/Dispanin_fam"/>
</dbReference>
<feature type="transmembrane region" description="Helical" evidence="6">
    <location>
        <begin position="74"/>
        <end position="100"/>
    </location>
</feature>
<evidence type="ECO:0000256" key="4">
    <source>
        <dbReference type="ARBA" id="ARBA00022989"/>
    </source>
</evidence>
<dbReference type="PANTHER" id="PTHR14948:SF46">
    <property type="entry name" value="DISPANIN SUBFAMILY A MEMBER 2B-LIKE-RELATED"/>
    <property type="match status" value="1"/>
</dbReference>
<gene>
    <name evidence="8" type="primary">LOC117669349</name>
</gene>
<dbReference type="InterPro" id="IPR051423">
    <property type="entry name" value="CD225/Dispanin"/>
</dbReference>
<keyword evidence="3 6" id="KW-0812">Transmembrane</keyword>
<evidence type="ECO:0000256" key="2">
    <source>
        <dbReference type="ARBA" id="ARBA00006843"/>
    </source>
</evidence>
<dbReference type="PANTHER" id="PTHR14948">
    <property type="entry name" value="NG5"/>
    <property type="match status" value="1"/>
</dbReference>
<evidence type="ECO:0000256" key="3">
    <source>
        <dbReference type="ARBA" id="ARBA00022692"/>
    </source>
</evidence>
<keyword evidence="7" id="KW-1185">Reference proteome</keyword>
<keyword evidence="5 6" id="KW-0472">Membrane</keyword>